<organism evidence="2 3">
    <name type="scientific">Segetibacter aerophilus</name>
    <dbReference type="NCBI Taxonomy" id="670293"/>
    <lineage>
        <taxon>Bacteria</taxon>
        <taxon>Pseudomonadati</taxon>
        <taxon>Bacteroidota</taxon>
        <taxon>Chitinophagia</taxon>
        <taxon>Chitinophagales</taxon>
        <taxon>Chitinophagaceae</taxon>
        <taxon>Segetibacter</taxon>
    </lineage>
</organism>
<dbReference type="Pfam" id="PF00480">
    <property type="entry name" value="ROK"/>
    <property type="match status" value="1"/>
</dbReference>
<dbReference type="InterPro" id="IPR043129">
    <property type="entry name" value="ATPase_NBD"/>
</dbReference>
<evidence type="ECO:0008006" key="4">
    <source>
        <dbReference type="Google" id="ProtNLM"/>
    </source>
</evidence>
<comment type="similarity">
    <text evidence="1">Belongs to the ROK (NagC/XylR) family.</text>
</comment>
<gene>
    <name evidence="2" type="ORF">SAE01_29230</name>
</gene>
<comment type="caution">
    <text evidence="2">The sequence shown here is derived from an EMBL/GenBank/DDBJ whole genome shotgun (WGS) entry which is preliminary data.</text>
</comment>
<dbReference type="Gene3D" id="3.30.420.40">
    <property type="match status" value="2"/>
</dbReference>
<evidence type="ECO:0000313" key="2">
    <source>
        <dbReference type="EMBL" id="GEO10427.1"/>
    </source>
</evidence>
<dbReference type="RefSeq" id="WP_147204546.1">
    <property type="nucleotide sequence ID" value="NZ_BJYT01000011.1"/>
</dbReference>
<protein>
    <recommendedName>
        <fullName evidence="4">Polyphosphate glucokinase</fullName>
    </recommendedName>
</protein>
<evidence type="ECO:0000313" key="3">
    <source>
        <dbReference type="Proteomes" id="UP000321513"/>
    </source>
</evidence>
<dbReference type="CDD" id="cd24058">
    <property type="entry name" value="ASKHA_NBD_ROK_PPGK"/>
    <property type="match status" value="1"/>
</dbReference>
<sequence>METTSYQNILSIDIGGSHVKATILNRDGVLTMEYQRVETPKPTTPEKLLETIQGLTKNFPVFDCISVGFPGYVKNGVVITAPNLDTSLWHNVDLKKLLSDTLGKPAKVVNDADMQGLGVVNGKGFEIVVTLGTGFGTALLMDGNLLPHLEIAHHPITKSKDYDQYIGEKVMLEIGDKKWNKRIKRVLEILQTVFNYDHLYIGGGNAKKINFDLDSNITIISNKDGIKGGARLWRTEERPQVKANYTSIQ</sequence>
<accession>A0A512BF20</accession>
<dbReference type="AlphaFoldDB" id="A0A512BF20"/>
<dbReference type="SUPFAM" id="SSF53067">
    <property type="entry name" value="Actin-like ATPase domain"/>
    <property type="match status" value="1"/>
</dbReference>
<dbReference type="EMBL" id="BJYT01000011">
    <property type="protein sequence ID" value="GEO10427.1"/>
    <property type="molecule type" value="Genomic_DNA"/>
</dbReference>
<dbReference type="PANTHER" id="PTHR18964">
    <property type="entry name" value="ROK (REPRESSOR, ORF, KINASE) FAMILY"/>
    <property type="match status" value="1"/>
</dbReference>
<dbReference type="InterPro" id="IPR000600">
    <property type="entry name" value="ROK"/>
</dbReference>
<proteinExistence type="inferred from homology"/>
<reference evidence="2 3" key="1">
    <citation type="submission" date="2019-07" db="EMBL/GenBank/DDBJ databases">
        <title>Whole genome shotgun sequence of Segetibacter aerophilus NBRC 106135.</title>
        <authorList>
            <person name="Hosoyama A."/>
            <person name="Uohara A."/>
            <person name="Ohji S."/>
            <person name="Ichikawa N."/>
        </authorList>
    </citation>
    <scope>NUCLEOTIDE SEQUENCE [LARGE SCALE GENOMIC DNA]</scope>
    <source>
        <strain evidence="2 3">NBRC 106135</strain>
    </source>
</reference>
<dbReference type="Proteomes" id="UP000321513">
    <property type="component" value="Unassembled WGS sequence"/>
</dbReference>
<dbReference type="PANTHER" id="PTHR18964:SF149">
    <property type="entry name" value="BIFUNCTIONAL UDP-N-ACETYLGLUCOSAMINE 2-EPIMERASE_N-ACETYLMANNOSAMINE KINASE"/>
    <property type="match status" value="1"/>
</dbReference>
<name>A0A512BF20_9BACT</name>
<dbReference type="OrthoDB" id="849313at2"/>
<keyword evidence="3" id="KW-1185">Reference proteome</keyword>
<evidence type="ECO:0000256" key="1">
    <source>
        <dbReference type="ARBA" id="ARBA00006479"/>
    </source>
</evidence>